<dbReference type="AlphaFoldDB" id="A0A9X2L661"/>
<protein>
    <submittedName>
        <fullName evidence="3">DUF448 domain-containing protein</fullName>
    </submittedName>
</protein>
<proteinExistence type="predicted"/>
<dbReference type="EMBL" id="JANIBC010000001">
    <property type="protein sequence ID" value="MCQ8183792.1"/>
    <property type="molecule type" value="Genomic_DNA"/>
</dbReference>
<dbReference type="Pfam" id="PF04296">
    <property type="entry name" value="YlxR"/>
    <property type="match status" value="1"/>
</dbReference>
<reference evidence="3" key="1">
    <citation type="submission" date="2022-07" db="EMBL/GenBank/DDBJ databases">
        <title>Parvularcula maris sp. nov., an algicidal bacterium isolated from seawater.</title>
        <authorList>
            <person name="Li F."/>
        </authorList>
    </citation>
    <scope>NUCLEOTIDE SEQUENCE</scope>
    <source>
        <strain evidence="3">BGMRC 0090</strain>
    </source>
</reference>
<dbReference type="InterPro" id="IPR007393">
    <property type="entry name" value="YlxR_dom"/>
</dbReference>
<organism evidence="3 4">
    <name type="scientific">Parvularcula maris</name>
    <dbReference type="NCBI Taxonomy" id="2965077"/>
    <lineage>
        <taxon>Bacteria</taxon>
        <taxon>Pseudomonadati</taxon>
        <taxon>Pseudomonadota</taxon>
        <taxon>Alphaproteobacteria</taxon>
        <taxon>Parvularculales</taxon>
        <taxon>Parvularculaceae</taxon>
        <taxon>Parvularcula</taxon>
    </lineage>
</organism>
<dbReference type="InterPro" id="IPR029064">
    <property type="entry name" value="Ribosomal_eL30-like_sf"/>
</dbReference>
<dbReference type="InterPro" id="IPR037465">
    <property type="entry name" value="YlxR"/>
</dbReference>
<dbReference type="PANTHER" id="PTHR34215:SF1">
    <property type="entry name" value="YLXR DOMAIN-CONTAINING PROTEIN"/>
    <property type="match status" value="1"/>
</dbReference>
<dbReference type="SUPFAM" id="SSF64376">
    <property type="entry name" value="YlxR-like"/>
    <property type="match status" value="1"/>
</dbReference>
<dbReference type="PANTHER" id="PTHR34215">
    <property type="entry name" value="BLL0784 PROTEIN"/>
    <property type="match status" value="1"/>
</dbReference>
<comment type="caution">
    <text evidence="3">The sequence shown here is derived from an EMBL/GenBank/DDBJ whole genome shotgun (WGS) entry which is preliminary data.</text>
</comment>
<name>A0A9X2L661_9PROT</name>
<gene>
    <name evidence="3" type="ORF">NOG11_00165</name>
</gene>
<keyword evidence="4" id="KW-1185">Reference proteome</keyword>
<sequence length="207" mass="21893">MIEDAPTSPPLGKTRHQDRRCSASGDPLPPGSPALRFVHAPDGTLTFDLKGKLPGRGAWLTATRESLLSALKRGGFARSLRAQASLPEGLTPEDYAARVEEQLQRDALSRLGLCRKAGSLVIGADLVRKEAAKGLAYLSPSDASEAETTKLAAFLEKAHGVPHLPLPLARHPLSIALGQEGVHFLLLEGGPSKGALSALMLWRGFAA</sequence>
<dbReference type="SUPFAM" id="SSF55315">
    <property type="entry name" value="L30e-like"/>
    <property type="match status" value="1"/>
</dbReference>
<feature type="domain" description="YlxR" evidence="2">
    <location>
        <begin position="20"/>
        <end position="85"/>
    </location>
</feature>
<dbReference type="Gene3D" id="3.30.1230.10">
    <property type="entry name" value="YlxR-like"/>
    <property type="match status" value="1"/>
</dbReference>
<dbReference type="InterPro" id="IPR035931">
    <property type="entry name" value="YlxR-like_sf"/>
</dbReference>
<dbReference type="Gene3D" id="3.30.1330.30">
    <property type="match status" value="1"/>
</dbReference>
<evidence type="ECO:0000313" key="3">
    <source>
        <dbReference type="EMBL" id="MCQ8183792.1"/>
    </source>
</evidence>
<evidence type="ECO:0000256" key="1">
    <source>
        <dbReference type="SAM" id="MobiDB-lite"/>
    </source>
</evidence>
<accession>A0A9X2L661</accession>
<evidence type="ECO:0000313" key="4">
    <source>
        <dbReference type="Proteomes" id="UP001142610"/>
    </source>
</evidence>
<dbReference type="RefSeq" id="WP_256617595.1">
    <property type="nucleotide sequence ID" value="NZ_JANIBC010000001.1"/>
</dbReference>
<feature type="region of interest" description="Disordered" evidence="1">
    <location>
        <begin position="1"/>
        <end position="33"/>
    </location>
</feature>
<dbReference type="Proteomes" id="UP001142610">
    <property type="component" value="Unassembled WGS sequence"/>
</dbReference>
<evidence type="ECO:0000259" key="2">
    <source>
        <dbReference type="Pfam" id="PF04296"/>
    </source>
</evidence>